<protein>
    <submittedName>
        <fullName evidence="1">Uncharacterized protein</fullName>
    </submittedName>
</protein>
<comment type="caution">
    <text evidence="1">The sequence shown here is derived from an EMBL/GenBank/DDBJ whole genome shotgun (WGS) entry which is preliminary data.</text>
</comment>
<dbReference type="Proteomes" id="UP001169027">
    <property type="component" value="Unassembled WGS sequence"/>
</dbReference>
<evidence type="ECO:0000313" key="2">
    <source>
        <dbReference type="Proteomes" id="UP001169027"/>
    </source>
</evidence>
<dbReference type="EMBL" id="JAUKVY010000023">
    <property type="protein sequence ID" value="MDO1535951.1"/>
    <property type="molecule type" value="Genomic_DNA"/>
</dbReference>
<name>A0ABT8SAJ9_9BURK</name>
<dbReference type="RefSeq" id="WP_301813803.1">
    <property type="nucleotide sequence ID" value="NZ_JAUJZH010000023.1"/>
</dbReference>
<evidence type="ECO:0000313" key="1">
    <source>
        <dbReference type="EMBL" id="MDO1535951.1"/>
    </source>
</evidence>
<dbReference type="Gene3D" id="3.30.1330.40">
    <property type="entry name" value="RutC-like"/>
    <property type="match status" value="1"/>
</dbReference>
<keyword evidence="2" id="KW-1185">Reference proteome</keyword>
<dbReference type="SUPFAM" id="SSF55298">
    <property type="entry name" value="YjgF-like"/>
    <property type="match status" value="1"/>
</dbReference>
<proteinExistence type="predicted"/>
<organism evidence="1 2">
    <name type="scientific">Variovorax ginsengisoli</name>
    <dbReference type="NCBI Taxonomy" id="363844"/>
    <lineage>
        <taxon>Bacteria</taxon>
        <taxon>Pseudomonadati</taxon>
        <taxon>Pseudomonadota</taxon>
        <taxon>Betaproteobacteria</taxon>
        <taxon>Burkholderiales</taxon>
        <taxon>Comamonadaceae</taxon>
        <taxon>Variovorax</taxon>
    </lineage>
</organism>
<reference evidence="1" key="1">
    <citation type="submission" date="2023-06" db="EMBL/GenBank/DDBJ databases">
        <authorList>
            <person name="Jiang Y."/>
            <person name="Liu Q."/>
        </authorList>
    </citation>
    <scope>NUCLEOTIDE SEQUENCE</scope>
    <source>
        <strain evidence="1">CGMCC 1.12090</strain>
    </source>
</reference>
<accession>A0ABT8SAJ9</accession>
<sequence length="55" mass="5686">MNESAEDKLAALGFQIPEVVKPLGNFASNVVAGSTIYISGRGAPGAVPKVGPRFR</sequence>
<dbReference type="InterPro" id="IPR035959">
    <property type="entry name" value="RutC-like_sf"/>
</dbReference>
<gene>
    <name evidence="1" type="ORF">Q2T77_27060</name>
</gene>